<evidence type="ECO:0000259" key="3">
    <source>
        <dbReference type="PROSITE" id="PS51203"/>
    </source>
</evidence>
<dbReference type="PROSITE" id="PS51203">
    <property type="entry name" value="CS"/>
    <property type="match status" value="1"/>
</dbReference>
<evidence type="ECO:0000256" key="1">
    <source>
        <dbReference type="SAM" id="MobiDB-lite"/>
    </source>
</evidence>
<dbReference type="AlphaFoldDB" id="F4RWV6"/>
<feature type="domain" description="SGS" evidence="2">
    <location>
        <begin position="123"/>
        <end position="220"/>
    </location>
</feature>
<feature type="region of interest" description="Disordered" evidence="1">
    <location>
        <begin position="111"/>
        <end position="160"/>
    </location>
</feature>
<dbReference type="InterPro" id="IPR008978">
    <property type="entry name" value="HSP20-like_chaperone"/>
</dbReference>
<dbReference type="Gene3D" id="2.60.40.790">
    <property type="match status" value="1"/>
</dbReference>
<dbReference type="InParanoid" id="F4RWV6"/>
<dbReference type="PANTHER" id="PTHR45862">
    <property type="entry name" value="PROTEIN SGT1 HOMOLOG"/>
    <property type="match status" value="1"/>
</dbReference>
<feature type="compositionally biased region" description="Polar residues" evidence="1">
    <location>
        <begin position="185"/>
        <end position="200"/>
    </location>
</feature>
<dbReference type="STRING" id="747676.F4RWV6"/>
<organism evidence="5">
    <name type="scientific">Melampsora larici-populina (strain 98AG31 / pathotype 3-4-7)</name>
    <name type="common">Poplar leaf rust fungus</name>
    <dbReference type="NCBI Taxonomy" id="747676"/>
    <lineage>
        <taxon>Eukaryota</taxon>
        <taxon>Fungi</taxon>
        <taxon>Dikarya</taxon>
        <taxon>Basidiomycota</taxon>
        <taxon>Pucciniomycotina</taxon>
        <taxon>Pucciniomycetes</taxon>
        <taxon>Pucciniales</taxon>
        <taxon>Melampsoraceae</taxon>
        <taxon>Melampsora</taxon>
    </lineage>
</organism>
<feature type="domain" description="CS" evidence="3">
    <location>
        <begin position="7"/>
        <end position="98"/>
    </location>
</feature>
<dbReference type="eggNOG" id="KOG1309">
    <property type="taxonomic scope" value="Eukaryota"/>
</dbReference>
<evidence type="ECO:0000313" key="5">
    <source>
        <dbReference type="Proteomes" id="UP000001072"/>
    </source>
</evidence>
<dbReference type="PROSITE" id="PS51048">
    <property type="entry name" value="SGS"/>
    <property type="match status" value="1"/>
</dbReference>
<proteinExistence type="predicted"/>
<dbReference type="GeneID" id="18932150"/>
<dbReference type="Proteomes" id="UP000001072">
    <property type="component" value="Unassembled WGS sequence"/>
</dbReference>
<accession>F4RWV6</accession>
<protein>
    <recommendedName>
        <fullName evidence="6">SGS domain-containing protein</fullName>
    </recommendedName>
</protein>
<dbReference type="InterPro" id="IPR007699">
    <property type="entry name" value="SGS_dom"/>
</dbReference>
<dbReference type="SUPFAM" id="SSF49764">
    <property type="entry name" value="HSP20-like chaperones"/>
    <property type="match status" value="1"/>
</dbReference>
<dbReference type="FunCoup" id="F4RWV6">
    <property type="interactions" value="520"/>
</dbReference>
<dbReference type="CDD" id="cd06466">
    <property type="entry name" value="p23_CS_SGT1_like"/>
    <property type="match status" value="1"/>
</dbReference>
<gene>
    <name evidence="4" type="ORF">MELLADRAFT_72632</name>
</gene>
<dbReference type="HOGENOM" id="CLU_039532_2_0_1"/>
<dbReference type="EMBL" id="GL883126">
    <property type="protein sequence ID" value="EGG03091.1"/>
    <property type="molecule type" value="Genomic_DNA"/>
</dbReference>
<dbReference type="GO" id="GO:0051087">
    <property type="term" value="F:protein-folding chaperone binding"/>
    <property type="evidence" value="ECO:0007669"/>
    <property type="project" value="InterPro"/>
</dbReference>
<dbReference type="InterPro" id="IPR007052">
    <property type="entry name" value="CS_dom"/>
</dbReference>
<name>F4RWV6_MELLP</name>
<dbReference type="Pfam" id="PF05002">
    <property type="entry name" value="SGS"/>
    <property type="match status" value="1"/>
</dbReference>
<dbReference type="FunFam" id="2.60.40.790:FF:000012">
    <property type="entry name" value="SGT1 homolog, MIS12 kinetochore complex assembly cochaperone"/>
    <property type="match status" value="1"/>
</dbReference>
<dbReference type="RefSeq" id="XP_007413551.1">
    <property type="nucleotide sequence ID" value="XM_007413489.1"/>
</dbReference>
<reference evidence="5" key="1">
    <citation type="journal article" date="2011" name="Proc. Natl. Acad. Sci. U.S.A.">
        <title>Obligate biotrophy features unraveled by the genomic analysis of rust fungi.</title>
        <authorList>
            <person name="Duplessis S."/>
            <person name="Cuomo C.A."/>
            <person name="Lin Y.-C."/>
            <person name="Aerts A."/>
            <person name="Tisserant E."/>
            <person name="Veneault-Fourrey C."/>
            <person name="Joly D.L."/>
            <person name="Hacquard S."/>
            <person name="Amselem J."/>
            <person name="Cantarel B.L."/>
            <person name="Chiu R."/>
            <person name="Coutinho P.M."/>
            <person name="Feau N."/>
            <person name="Field M."/>
            <person name="Frey P."/>
            <person name="Gelhaye E."/>
            <person name="Goldberg J."/>
            <person name="Grabherr M.G."/>
            <person name="Kodira C.D."/>
            <person name="Kohler A."/>
            <person name="Kuees U."/>
            <person name="Lindquist E.A."/>
            <person name="Lucas S.M."/>
            <person name="Mago R."/>
            <person name="Mauceli E."/>
            <person name="Morin E."/>
            <person name="Murat C."/>
            <person name="Pangilinan J.L."/>
            <person name="Park R."/>
            <person name="Pearson M."/>
            <person name="Quesneville H."/>
            <person name="Rouhier N."/>
            <person name="Sakthikumar S."/>
            <person name="Salamov A.A."/>
            <person name="Schmutz J."/>
            <person name="Selles B."/>
            <person name="Shapiro H."/>
            <person name="Tanguay P."/>
            <person name="Tuskan G.A."/>
            <person name="Henrissat B."/>
            <person name="Van de Peer Y."/>
            <person name="Rouze P."/>
            <person name="Ellis J.G."/>
            <person name="Dodds P.N."/>
            <person name="Schein J.E."/>
            <person name="Zhong S."/>
            <person name="Hamelin R.C."/>
            <person name="Grigoriev I.V."/>
            <person name="Szabo L.J."/>
            <person name="Martin F."/>
        </authorList>
    </citation>
    <scope>NUCLEOTIDE SEQUENCE [LARGE SCALE GENOMIC DNA]</scope>
    <source>
        <strain evidence="5">98AG31 / pathotype 3-4-7</strain>
    </source>
</reference>
<dbReference type="OrthoDB" id="1898560at2759"/>
<evidence type="ECO:0008006" key="6">
    <source>
        <dbReference type="Google" id="ProtNLM"/>
    </source>
</evidence>
<evidence type="ECO:0000313" key="4">
    <source>
        <dbReference type="EMBL" id="EGG03091.1"/>
    </source>
</evidence>
<dbReference type="InterPro" id="IPR044563">
    <property type="entry name" value="Sgt1-like"/>
</dbReference>
<keyword evidence="5" id="KW-1185">Reference proteome</keyword>
<dbReference type="KEGG" id="mlr:MELLADRAFT_72632"/>
<dbReference type="Pfam" id="PF04969">
    <property type="entry name" value="CS"/>
    <property type="match status" value="1"/>
</dbReference>
<dbReference type="GO" id="GO:0005737">
    <property type="term" value="C:cytoplasm"/>
    <property type="evidence" value="ECO:0007669"/>
    <property type="project" value="UniProtKB-ARBA"/>
</dbReference>
<dbReference type="VEuPathDB" id="FungiDB:MELLADRAFT_72632"/>
<sequence>MSEQKPTPKIRHEWYQTDGEVVLDIFIKNTKPENLQVDLQPKSLTINYALQAGSEGCFALDPLRHEIQADQSSWKSLSSKIELKLKKKIAGIKWDVIEGDGGAEVIPTATIQPVTRTEDPPSAYPSSSRRKTNWDQLAKTVDKEEEESSNSKDPNAGGDVALNKLFQKLYGDASDEQKRAMMKSYTESNGTSLSTDWNQVKKSKVETRPPSSMEVKSWEK</sequence>
<feature type="region of interest" description="Disordered" evidence="1">
    <location>
        <begin position="180"/>
        <end position="220"/>
    </location>
</feature>
<evidence type="ECO:0000259" key="2">
    <source>
        <dbReference type="PROSITE" id="PS51048"/>
    </source>
</evidence>